<dbReference type="Proteomes" id="UP000027222">
    <property type="component" value="Unassembled WGS sequence"/>
</dbReference>
<gene>
    <name evidence="1" type="ORF">GALMADRAFT_822495</name>
</gene>
<accession>A0A067TTX8</accession>
<keyword evidence="2" id="KW-1185">Reference proteome</keyword>
<evidence type="ECO:0000313" key="2">
    <source>
        <dbReference type="Proteomes" id="UP000027222"/>
    </source>
</evidence>
<sequence>MYYLSYLSMFIQASHRSIGYHEPCLLTGVRSLQCCVSSSEKSKPADYRLEGRVLSAQEFSTVPCSDRLFRPCKSDSICRSFLVYHAARGFGQDEESCALIRARRPVSCTWVVLKFSVIVGERRHVMLVGPFPLSSLKHGFISYPDYRCFQI</sequence>
<organism evidence="1 2">
    <name type="scientific">Galerina marginata (strain CBS 339.88)</name>
    <dbReference type="NCBI Taxonomy" id="685588"/>
    <lineage>
        <taxon>Eukaryota</taxon>
        <taxon>Fungi</taxon>
        <taxon>Dikarya</taxon>
        <taxon>Basidiomycota</taxon>
        <taxon>Agaricomycotina</taxon>
        <taxon>Agaricomycetes</taxon>
        <taxon>Agaricomycetidae</taxon>
        <taxon>Agaricales</taxon>
        <taxon>Agaricineae</taxon>
        <taxon>Strophariaceae</taxon>
        <taxon>Galerina</taxon>
    </lineage>
</organism>
<dbReference type="AlphaFoldDB" id="A0A067TTX8"/>
<dbReference type="EMBL" id="KL142369">
    <property type="protein sequence ID" value="KDR82418.1"/>
    <property type="molecule type" value="Genomic_DNA"/>
</dbReference>
<protein>
    <submittedName>
        <fullName evidence="1">Uncharacterized protein</fullName>
    </submittedName>
</protein>
<dbReference type="HOGENOM" id="CLU_1731604_0_0_1"/>
<name>A0A067TTX8_GALM3</name>
<proteinExistence type="predicted"/>
<reference evidence="2" key="1">
    <citation type="journal article" date="2014" name="Proc. Natl. Acad. Sci. U.S.A.">
        <title>Extensive sampling of basidiomycete genomes demonstrates inadequacy of the white-rot/brown-rot paradigm for wood decay fungi.</title>
        <authorList>
            <person name="Riley R."/>
            <person name="Salamov A.A."/>
            <person name="Brown D.W."/>
            <person name="Nagy L.G."/>
            <person name="Floudas D."/>
            <person name="Held B.W."/>
            <person name="Levasseur A."/>
            <person name="Lombard V."/>
            <person name="Morin E."/>
            <person name="Otillar R."/>
            <person name="Lindquist E.A."/>
            <person name="Sun H."/>
            <person name="LaButti K.M."/>
            <person name="Schmutz J."/>
            <person name="Jabbour D."/>
            <person name="Luo H."/>
            <person name="Baker S.E."/>
            <person name="Pisabarro A.G."/>
            <person name="Walton J.D."/>
            <person name="Blanchette R.A."/>
            <person name="Henrissat B."/>
            <person name="Martin F."/>
            <person name="Cullen D."/>
            <person name="Hibbett D.S."/>
            <person name="Grigoriev I.V."/>
        </authorList>
    </citation>
    <scope>NUCLEOTIDE SEQUENCE [LARGE SCALE GENOMIC DNA]</scope>
    <source>
        <strain evidence="2">CBS 339.88</strain>
    </source>
</reference>
<evidence type="ECO:0000313" key="1">
    <source>
        <dbReference type="EMBL" id="KDR82418.1"/>
    </source>
</evidence>